<dbReference type="PANTHER" id="PTHR34502:SF3">
    <property type="entry name" value="DUF6594 DOMAIN-CONTAINING PROTEIN"/>
    <property type="match status" value="1"/>
</dbReference>
<dbReference type="GeneID" id="19178932"/>
<keyword evidence="4" id="KW-1185">Reference proteome</keyword>
<organism evidence="3 4">
    <name type="scientific">Cladophialophora yegresii CBS 114405</name>
    <dbReference type="NCBI Taxonomy" id="1182544"/>
    <lineage>
        <taxon>Eukaryota</taxon>
        <taxon>Fungi</taxon>
        <taxon>Dikarya</taxon>
        <taxon>Ascomycota</taxon>
        <taxon>Pezizomycotina</taxon>
        <taxon>Eurotiomycetes</taxon>
        <taxon>Chaetothyriomycetidae</taxon>
        <taxon>Chaetothyriales</taxon>
        <taxon>Herpotrichiellaceae</taxon>
        <taxon>Cladophialophora</taxon>
    </lineage>
</organism>
<dbReference type="Proteomes" id="UP000019473">
    <property type="component" value="Unassembled WGS sequence"/>
</dbReference>
<evidence type="ECO:0000313" key="3">
    <source>
        <dbReference type="EMBL" id="EXJ60194.1"/>
    </source>
</evidence>
<dbReference type="PANTHER" id="PTHR34502">
    <property type="entry name" value="DUF6594 DOMAIN-CONTAINING PROTEIN-RELATED"/>
    <property type="match status" value="1"/>
</dbReference>
<dbReference type="OrthoDB" id="4113643at2759"/>
<feature type="coiled-coil region" evidence="1">
    <location>
        <begin position="101"/>
        <end position="128"/>
    </location>
</feature>
<proteinExistence type="predicted"/>
<sequence length="306" mass="34587">MQQVEVGPHTRTLQLEAEAQPYTRVVQLQMLRDTPTKPSTGGRLLFSRRDKAAATSRYQDPWYSKSAEDYPAGYPSLAAYMSDDIDGRIYRRFSYLRNRLLLHTQDKLNALEQALEDVDRDDEEKAKNGEKEALYRLISRRYNEKTANLMPNVGTHSCPCCHNIANQQALPGTATQTTNSPDPSGLLQQKNNATKRMEILEDVEKTLEKYDELLLREHEISSIRESTAKQRASLGNFIYNGKECGPGKNKKPLANQENKLIYRKDDSLLLGTQEDAWLGTAAESMKRLMPAILRRGGDTFAAGTKC</sequence>
<dbReference type="InterPro" id="IPR046529">
    <property type="entry name" value="DUF6594"/>
</dbReference>
<accession>W9WP51</accession>
<dbReference type="VEuPathDB" id="FungiDB:A1O7_04346"/>
<keyword evidence="1" id="KW-0175">Coiled coil</keyword>
<feature type="domain" description="DUF6594" evidence="2">
    <location>
        <begin position="74"/>
        <end position="284"/>
    </location>
</feature>
<evidence type="ECO:0000313" key="4">
    <source>
        <dbReference type="Proteomes" id="UP000019473"/>
    </source>
</evidence>
<dbReference type="HOGENOM" id="CLU_053877_0_0_1"/>
<evidence type="ECO:0000256" key="1">
    <source>
        <dbReference type="SAM" id="Coils"/>
    </source>
</evidence>
<dbReference type="EMBL" id="AMGW01000003">
    <property type="protein sequence ID" value="EXJ60194.1"/>
    <property type="molecule type" value="Genomic_DNA"/>
</dbReference>
<gene>
    <name evidence="3" type="ORF">A1O7_04346</name>
</gene>
<comment type="caution">
    <text evidence="3">The sequence shown here is derived from an EMBL/GenBank/DDBJ whole genome shotgun (WGS) entry which is preliminary data.</text>
</comment>
<reference evidence="3 4" key="1">
    <citation type="submission" date="2013-03" db="EMBL/GenBank/DDBJ databases">
        <title>The Genome Sequence of Cladophialophora yegresii CBS 114405.</title>
        <authorList>
            <consortium name="The Broad Institute Genomics Platform"/>
            <person name="Cuomo C."/>
            <person name="de Hoog S."/>
            <person name="Gorbushina A."/>
            <person name="Walker B."/>
            <person name="Young S.K."/>
            <person name="Zeng Q."/>
            <person name="Gargeya S."/>
            <person name="Fitzgerald M."/>
            <person name="Haas B."/>
            <person name="Abouelleil A."/>
            <person name="Allen A.W."/>
            <person name="Alvarado L."/>
            <person name="Arachchi H.M."/>
            <person name="Berlin A.M."/>
            <person name="Chapman S.B."/>
            <person name="Gainer-Dewar J."/>
            <person name="Goldberg J."/>
            <person name="Griggs A."/>
            <person name="Gujja S."/>
            <person name="Hansen M."/>
            <person name="Howarth C."/>
            <person name="Imamovic A."/>
            <person name="Ireland A."/>
            <person name="Larimer J."/>
            <person name="McCowan C."/>
            <person name="Murphy C."/>
            <person name="Pearson M."/>
            <person name="Poon T.W."/>
            <person name="Priest M."/>
            <person name="Roberts A."/>
            <person name="Saif S."/>
            <person name="Shea T."/>
            <person name="Sisk P."/>
            <person name="Sykes S."/>
            <person name="Wortman J."/>
            <person name="Nusbaum C."/>
            <person name="Birren B."/>
        </authorList>
    </citation>
    <scope>NUCLEOTIDE SEQUENCE [LARGE SCALE GENOMIC DNA]</scope>
    <source>
        <strain evidence="3 4">CBS 114405</strain>
    </source>
</reference>
<dbReference type="RefSeq" id="XP_007756547.1">
    <property type="nucleotide sequence ID" value="XM_007758357.1"/>
</dbReference>
<protein>
    <recommendedName>
        <fullName evidence="2">DUF6594 domain-containing protein</fullName>
    </recommendedName>
</protein>
<dbReference type="AlphaFoldDB" id="W9WP51"/>
<name>W9WP51_9EURO</name>
<dbReference type="Pfam" id="PF20237">
    <property type="entry name" value="DUF6594"/>
    <property type="match status" value="1"/>
</dbReference>
<evidence type="ECO:0000259" key="2">
    <source>
        <dbReference type="Pfam" id="PF20237"/>
    </source>
</evidence>